<dbReference type="Gene3D" id="3.80.10.10">
    <property type="entry name" value="Ribonuclease Inhibitor"/>
    <property type="match status" value="1"/>
</dbReference>
<organism evidence="2 3">
    <name type="scientific">Actinia tenebrosa</name>
    <name type="common">Australian red waratah sea anemone</name>
    <dbReference type="NCBI Taxonomy" id="6105"/>
    <lineage>
        <taxon>Eukaryota</taxon>
        <taxon>Metazoa</taxon>
        <taxon>Cnidaria</taxon>
        <taxon>Anthozoa</taxon>
        <taxon>Hexacorallia</taxon>
        <taxon>Actiniaria</taxon>
        <taxon>Actiniidae</taxon>
        <taxon>Actinia</taxon>
    </lineage>
</organism>
<name>A0A6P8IQD1_ACTTE</name>
<accession>A0A6P8IQD1</accession>
<evidence type="ECO:0000313" key="2">
    <source>
        <dbReference type="Proteomes" id="UP000515163"/>
    </source>
</evidence>
<feature type="chain" id="PRO_5028234986" evidence="1">
    <location>
        <begin position="22"/>
        <end position="86"/>
    </location>
</feature>
<dbReference type="SUPFAM" id="SSF52058">
    <property type="entry name" value="L domain-like"/>
    <property type="match status" value="1"/>
</dbReference>
<sequence length="86" mass="9585">MDAKVFVLFILFLTNISILICENINSEISINETDCRISQNKVNCKEANLTTIPWDIPLSTTNLLLSNNLIQTLSNGTFAGLYLHAL</sequence>
<proteinExistence type="predicted"/>
<feature type="signal peptide" evidence="1">
    <location>
        <begin position="1"/>
        <end position="21"/>
    </location>
</feature>
<evidence type="ECO:0000313" key="3">
    <source>
        <dbReference type="RefSeq" id="XP_031568630.1"/>
    </source>
</evidence>
<dbReference type="GeneID" id="116303258"/>
<keyword evidence="1" id="KW-0732">Signal</keyword>
<keyword evidence="2" id="KW-1185">Reference proteome</keyword>
<gene>
    <name evidence="3" type="primary">LOC116303258</name>
</gene>
<evidence type="ECO:0000256" key="1">
    <source>
        <dbReference type="SAM" id="SignalP"/>
    </source>
</evidence>
<dbReference type="KEGG" id="aten:116303258"/>
<dbReference type="RefSeq" id="XP_031568630.1">
    <property type="nucleotide sequence ID" value="XM_031712770.1"/>
</dbReference>
<dbReference type="InParanoid" id="A0A6P8IQD1"/>
<dbReference type="Proteomes" id="UP000515163">
    <property type="component" value="Unplaced"/>
</dbReference>
<protein>
    <submittedName>
        <fullName evidence="3">Reticulon-4 receptor-like 2</fullName>
    </submittedName>
</protein>
<dbReference type="InterPro" id="IPR032675">
    <property type="entry name" value="LRR_dom_sf"/>
</dbReference>
<reference evidence="3" key="1">
    <citation type="submission" date="2025-08" db="UniProtKB">
        <authorList>
            <consortium name="RefSeq"/>
        </authorList>
    </citation>
    <scope>IDENTIFICATION</scope>
    <source>
        <tissue evidence="3">Tentacle</tissue>
    </source>
</reference>
<dbReference type="AlphaFoldDB" id="A0A6P8IQD1"/>